<organism evidence="2 3">
    <name type="scientific">Arthrobotrys musiformis</name>
    <dbReference type="NCBI Taxonomy" id="47236"/>
    <lineage>
        <taxon>Eukaryota</taxon>
        <taxon>Fungi</taxon>
        <taxon>Dikarya</taxon>
        <taxon>Ascomycota</taxon>
        <taxon>Pezizomycotina</taxon>
        <taxon>Orbiliomycetes</taxon>
        <taxon>Orbiliales</taxon>
        <taxon>Orbiliaceae</taxon>
        <taxon>Arthrobotrys</taxon>
    </lineage>
</organism>
<proteinExistence type="predicted"/>
<dbReference type="Proteomes" id="UP001370758">
    <property type="component" value="Unassembled WGS sequence"/>
</dbReference>
<accession>A0AAV9VUB1</accession>
<sequence>MCIPFIHTLKQFCGAIADGAQALRLQMRRKTQTHASAERCFTSCDAAAAGGARRELYTKVHPAPTFGSETSIISLHKAHSLPSRDCALETNFQQPQKAETIPTPTVSGSSALDPRSIIVSESETPPHRPSPGFEAISPQPRSLDKGQRSD</sequence>
<feature type="compositionally biased region" description="Polar residues" evidence="1">
    <location>
        <begin position="90"/>
        <end position="110"/>
    </location>
</feature>
<evidence type="ECO:0000313" key="3">
    <source>
        <dbReference type="Proteomes" id="UP001370758"/>
    </source>
</evidence>
<protein>
    <submittedName>
        <fullName evidence="2">Uncharacterized protein</fullName>
    </submittedName>
</protein>
<keyword evidence="3" id="KW-1185">Reference proteome</keyword>
<dbReference type="AlphaFoldDB" id="A0AAV9VUB1"/>
<comment type="caution">
    <text evidence="2">The sequence shown here is derived from an EMBL/GenBank/DDBJ whole genome shotgun (WGS) entry which is preliminary data.</text>
</comment>
<evidence type="ECO:0000313" key="2">
    <source>
        <dbReference type="EMBL" id="KAK6495802.1"/>
    </source>
</evidence>
<gene>
    <name evidence="2" type="ORF">TWF481_002848</name>
</gene>
<feature type="region of interest" description="Disordered" evidence="1">
    <location>
        <begin position="86"/>
        <end position="150"/>
    </location>
</feature>
<reference evidence="2 3" key="1">
    <citation type="submission" date="2023-08" db="EMBL/GenBank/DDBJ databases">
        <authorList>
            <person name="Palmer J.M."/>
        </authorList>
    </citation>
    <scope>NUCLEOTIDE SEQUENCE [LARGE SCALE GENOMIC DNA]</scope>
    <source>
        <strain evidence="2 3">TWF481</strain>
    </source>
</reference>
<evidence type="ECO:0000256" key="1">
    <source>
        <dbReference type="SAM" id="MobiDB-lite"/>
    </source>
</evidence>
<name>A0AAV9VUB1_9PEZI</name>
<dbReference type="EMBL" id="JAVHJL010000012">
    <property type="protein sequence ID" value="KAK6495802.1"/>
    <property type="molecule type" value="Genomic_DNA"/>
</dbReference>